<proteinExistence type="predicted"/>
<accession>A0A8J3Y8J3</accession>
<name>A0A8J3Y8J3_9ACTN</name>
<dbReference type="AlphaFoldDB" id="A0A8J3Y8J3"/>
<keyword evidence="3" id="KW-1185">Reference proteome</keyword>
<sequence>MPDTSAPVWENVPAEPIGPDSSTDDLPSVADGEFVWTTELPGGAAGARSVGGDVRAAQVWAACGVFTDNHKLVRAFSRKAMHTTAGAPGYVGAGTSNLKCGSEKWGYRHLLKHRGEWEKNAKIEGKNWRDLADFAIAVVLSDPDVVSYRRSNDTYCFSREIYLIDKRTGRVAATKKPKVAIAAVSKNIITAYIPNTGCKADGS</sequence>
<evidence type="ECO:0000256" key="1">
    <source>
        <dbReference type="SAM" id="MobiDB-lite"/>
    </source>
</evidence>
<protein>
    <submittedName>
        <fullName evidence="2">Uncharacterized protein</fullName>
    </submittedName>
</protein>
<dbReference type="EMBL" id="BOOY01000025">
    <property type="protein sequence ID" value="GIJ03976.1"/>
    <property type="molecule type" value="Genomic_DNA"/>
</dbReference>
<reference evidence="2" key="1">
    <citation type="submission" date="2021-01" db="EMBL/GenBank/DDBJ databases">
        <title>Whole genome shotgun sequence of Spirilliplanes yamanashiensis NBRC 15828.</title>
        <authorList>
            <person name="Komaki H."/>
            <person name="Tamura T."/>
        </authorList>
    </citation>
    <scope>NUCLEOTIDE SEQUENCE</scope>
    <source>
        <strain evidence="2">NBRC 15828</strain>
    </source>
</reference>
<organism evidence="2 3">
    <name type="scientific">Spirilliplanes yamanashiensis</name>
    <dbReference type="NCBI Taxonomy" id="42233"/>
    <lineage>
        <taxon>Bacteria</taxon>
        <taxon>Bacillati</taxon>
        <taxon>Actinomycetota</taxon>
        <taxon>Actinomycetes</taxon>
        <taxon>Micromonosporales</taxon>
        <taxon>Micromonosporaceae</taxon>
        <taxon>Spirilliplanes</taxon>
    </lineage>
</organism>
<comment type="caution">
    <text evidence="2">The sequence shown here is derived from an EMBL/GenBank/DDBJ whole genome shotgun (WGS) entry which is preliminary data.</text>
</comment>
<evidence type="ECO:0000313" key="2">
    <source>
        <dbReference type="EMBL" id="GIJ03976.1"/>
    </source>
</evidence>
<gene>
    <name evidence="2" type="ORF">Sya03_33280</name>
</gene>
<dbReference type="Proteomes" id="UP000652013">
    <property type="component" value="Unassembled WGS sequence"/>
</dbReference>
<feature type="region of interest" description="Disordered" evidence="1">
    <location>
        <begin position="1"/>
        <end position="27"/>
    </location>
</feature>
<evidence type="ECO:0000313" key="3">
    <source>
        <dbReference type="Proteomes" id="UP000652013"/>
    </source>
</evidence>